<dbReference type="CDD" id="cd12193">
    <property type="entry name" value="bZIP_GCN4"/>
    <property type="match status" value="1"/>
</dbReference>
<dbReference type="Pfam" id="PF00170">
    <property type="entry name" value="bZIP_1"/>
    <property type="match status" value="1"/>
</dbReference>
<feature type="coiled-coil region" evidence="1">
    <location>
        <begin position="178"/>
        <end position="205"/>
    </location>
</feature>
<dbReference type="GO" id="GO:0003700">
    <property type="term" value="F:DNA-binding transcription factor activity"/>
    <property type="evidence" value="ECO:0007669"/>
    <property type="project" value="InterPro"/>
</dbReference>
<dbReference type="EMBL" id="MU006577">
    <property type="protein sequence ID" value="KAF2746472.1"/>
    <property type="molecule type" value="Genomic_DNA"/>
</dbReference>
<dbReference type="InterPro" id="IPR004827">
    <property type="entry name" value="bZIP"/>
</dbReference>
<feature type="region of interest" description="Disordered" evidence="2">
    <location>
        <begin position="126"/>
        <end position="156"/>
    </location>
</feature>
<evidence type="ECO:0000259" key="3">
    <source>
        <dbReference type="Pfam" id="PF00170"/>
    </source>
</evidence>
<evidence type="ECO:0000256" key="2">
    <source>
        <dbReference type="SAM" id="MobiDB-lite"/>
    </source>
</evidence>
<dbReference type="Gene3D" id="3.30.160.60">
    <property type="entry name" value="Classic Zinc Finger"/>
    <property type="match status" value="1"/>
</dbReference>
<reference evidence="4" key="1">
    <citation type="journal article" date="2020" name="Stud. Mycol.">
        <title>101 Dothideomycetes genomes: a test case for predicting lifestyles and emergence of pathogens.</title>
        <authorList>
            <person name="Haridas S."/>
            <person name="Albert R."/>
            <person name="Binder M."/>
            <person name="Bloem J."/>
            <person name="Labutti K."/>
            <person name="Salamov A."/>
            <person name="Andreopoulos B."/>
            <person name="Baker S."/>
            <person name="Barry K."/>
            <person name="Bills G."/>
            <person name="Bluhm B."/>
            <person name="Cannon C."/>
            <person name="Castanera R."/>
            <person name="Culley D."/>
            <person name="Daum C."/>
            <person name="Ezra D."/>
            <person name="Gonzalez J."/>
            <person name="Henrissat B."/>
            <person name="Kuo A."/>
            <person name="Liang C."/>
            <person name="Lipzen A."/>
            <person name="Lutzoni F."/>
            <person name="Magnuson J."/>
            <person name="Mondo S."/>
            <person name="Nolan M."/>
            <person name="Ohm R."/>
            <person name="Pangilinan J."/>
            <person name="Park H.-J."/>
            <person name="Ramirez L."/>
            <person name="Alfaro M."/>
            <person name="Sun H."/>
            <person name="Tritt A."/>
            <person name="Yoshinaga Y."/>
            <person name="Zwiers L.-H."/>
            <person name="Turgeon B."/>
            <person name="Goodwin S."/>
            <person name="Spatafora J."/>
            <person name="Crous P."/>
            <person name="Grigoriev I."/>
        </authorList>
    </citation>
    <scope>NUCLEOTIDE SEQUENCE</scope>
    <source>
        <strain evidence="4">CBS 119925</strain>
    </source>
</reference>
<organism evidence="4 5">
    <name type="scientific">Sporormia fimetaria CBS 119925</name>
    <dbReference type="NCBI Taxonomy" id="1340428"/>
    <lineage>
        <taxon>Eukaryota</taxon>
        <taxon>Fungi</taxon>
        <taxon>Dikarya</taxon>
        <taxon>Ascomycota</taxon>
        <taxon>Pezizomycotina</taxon>
        <taxon>Dothideomycetes</taxon>
        <taxon>Pleosporomycetidae</taxon>
        <taxon>Pleosporales</taxon>
        <taxon>Sporormiaceae</taxon>
        <taxon>Sporormia</taxon>
    </lineage>
</organism>
<proteinExistence type="predicted"/>
<feature type="compositionally biased region" description="Polar residues" evidence="2">
    <location>
        <begin position="131"/>
        <end position="141"/>
    </location>
</feature>
<feature type="domain" description="BZIP" evidence="3">
    <location>
        <begin position="161"/>
        <end position="206"/>
    </location>
</feature>
<evidence type="ECO:0000313" key="5">
    <source>
        <dbReference type="Proteomes" id="UP000799440"/>
    </source>
</evidence>
<dbReference type="InterPro" id="IPR046347">
    <property type="entry name" value="bZIP_sf"/>
</dbReference>
<keyword evidence="1" id="KW-0175">Coiled coil</keyword>
<protein>
    <recommendedName>
        <fullName evidence="3">BZIP domain-containing protein</fullName>
    </recommendedName>
</protein>
<keyword evidence="5" id="KW-1185">Reference proteome</keyword>
<dbReference type="SUPFAM" id="SSF57959">
    <property type="entry name" value="Leucine zipper domain"/>
    <property type="match status" value="1"/>
</dbReference>
<sequence>MAFLTSSIASTVGSLQTVSPKDIFYEPGSTPPSAALTNITTPDFGESPYLDSYQTSPFFQCDAVSSTDGWYSLFPEADPLPAVPAIPLPTAPVAPPLERTISTSSAAQSTTSSFDSPAPIVLDMAQRRKSSTAGSPVTNAGVSKPRRRKGPLPAIVVDPNDKIALKRARNTLAARDSRQRKFDHVATLEKRNAELEAEVEKWKAIAQSYGFRPDV</sequence>
<gene>
    <name evidence="4" type="ORF">M011DRAFT_82286</name>
</gene>
<dbReference type="OrthoDB" id="5419235at2759"/>
<name>A0A6A6V6Z8_9PLEO</name>
<dbReference type="AlphaFoldDB" id="A0A6A6V6Z8"/>
<evidence type="ECO:0000313" key="4">
    <source>
        <dbReference type="EMBL" id="KAF2746472.1"/>
    </source>
</evidence>
<accession>A0A6A6V6Z8</accession>
<evidence type="ECO:0000256" key="1">
    <source>
        <dbReference type="SAM" id="Coils"/>
    </source>
</evidence>
<dbReference type="Proteomes" id="UP000799440">
    <property type="component" value="Unassembled WGS sequence"/>
</dbReference>